<dbReference type="GO" id="GO:0003700">
    <property type="term" value="F:DNA-binding transcription factor activity"/>
    <property type="evidence" value="ECO:0007669"/>
    <property type="project" value="InterPro"/>
</dbReference>
<evidence type="ECO:0000313" key="4">
    <source>
        <dbReference type="Proteomes" id="UP001280581"/>
    </source>
</evidence>
<feature type="region of interest" description="Disordered" evidence="1">
    <location>
        <begin position="1"/>
        <end position="66"/>
    </location>
</feature>
<evidence type="ECO:0000256" key="1">
    <source>
        <dbReference type="SAM" id="MobiDB-lite"/>
    </source>
</evidence>
<proteinExistence type="predicted"/>
<keyword evidence="4" id="KW-1185">Reference proteome</keyword>
<organism evidence="3 4">
    <name type="scientific">Pseudopithomyces chartarum</name>
    <dbReference type="NCBI Taxonomy" id="1892770"/>
    <lineage>
        <taxon>Eukaryota</taxon>
        <taxon>Fungi</taxon>
        <taxon>Dikarya</taxon>
        <taxon>Ascomycota</taxon>
        <taxon>Pezizomycotina</taxon>
        <taxon>Dothideomycetes</taxon>
        <taxon>Pleosporomycetidae</taxon>
        <taxon>Pleosporales</taxon>
        <taxon>Massarineae</taxon>
        <taxon>Didymosphaeriaceae</taxon>
        <taxon>Pseudopithomyces</taxon>
    </lineage>
</organism>
<feature type="compositionally biased region" description="Basic and acidic residues" evidence="1">
    <location>
        <begin position="1"/>
        <end position="20"/>
    </location>
</feature>
<evidence type="ECO:0000313" key="3">
    <source>
        <dbReference type="EMBL" id="KAK3197163.1"/>
    </source>
</evidence>
<sequence length="367" mass="40935">MHAIDADAWRDVSDSQDRKKIQNRLAQRRRRQRLKMTEGAMEEGTSTQPPSLTMSESSTRSVVTSLHSFPSQPLTMWPSPQSPLEAAKAEQAQHEQWTMQDGDRFFMSPDLDLDALVDPSLFPNNSPDSYPFPMPDFNNFMASSNPSPASHHQAKSIAESYVTPSSISQASIQTFPSAEGLQDAHKRIARMRENLAGPPIQPTSNQADGVRFNHIFKAMTAAGFNNFDEMATAYYTTDFARSSAAYDMQRQSRLRHLRSFLSSVKSNAQSWGARERRGWTEEIVAAAEEFLTIEVQRLLEAMRSGNVDGMKEMESSPQAQAAFFQELLPDLWSLLTQIVATSGLEQPYSSKVVLSAVQVLIGFGPMC</sequence>
<dbReference type="InterPro" id="IPR004827">
    <property type="entry name" value="bZIP"/>
</dbReference>
<dbReference type="AlphaFoldDB" id="A0AAN6LMW0"/>
<feature type="compositionally biased region" description="Polar residues" evidence="1">
    <location>
        <begin position="44"/>
        <end position="66"/>
    </location>
</feature>
<gene>
    <name evidence="3" type="ORF">GRF29_1536g817941</name>
</gene>
<evidence type="ECO:0000259" key="2">
    <source>
        <dbReference type="PROSITE" id="PS00036"/>
    </source>
</evidence>
<comment type="caution">
    <text evidence="3">The sequence shown here is derived from an EMBL/GenBank/DDBJ whole genome shotgun (WGS) entry which is preliminary data.</text>
</comment>
<accession>A0AAN6LMW0</accession>
<dbReference type="EMBL" id="WVTA01000021">
    <property type="protein sequence ID" value="KAK3197163.1"/>
    <property type="molecule type" value="Genomic_DNA"/>
</dbReference>
<dbReference type="PROSITE" id="PS00036">
    <property type="entry name" value="BZIP_BASIC"/>
    <property type="match status" value="1"/>
</dbReference>
<protein>
    <recommendedName>
        <fullName evidence="2">BZIP domain-containing protein</fullName>
    </recommendedName>
</protein>
<dbReference type="Proteomes" id="UP001280581">
    <property type="component" value="Unassembled WGS sequence"/>
</dbReference>
<name>A0AAN6LMW0_9PLEO</name>
<reference evidence="3 4" key="1">
    <citation type="submission" date="2021-02" db="EMBL/GenBank/DDBJ databases">
        <title>Genome assembly of Pseudopithomyces chartarum.</title>
        <authorList>
            <person name="Jauregui R."/>
            <person name="Singh J."/>
            <person name="Voisey C."/>
        </authorList>
    </citation>
    <scope>NUCLEOTIDE SEQUENCE [LARGE SCALE GENOMIC DNA]</scope>
    <source>
        <strain evidence="3 4">AGR01</strain>
    </source>
</reference>
<feature type="domain" description="BZIP" evidence="2">
    <location>
        <begin position="18"/>
        <end position="33"/>
    </location>
</feature>